<dbReference type="Pfam" id="PF00126">
    <property type="entry name" value="HTH_1"/>
    <property type="match status" value="1"/>
</dbReference>
<comment type="caution">
    <text evidence="7">The sequence shown here is derived from an EMBL/GenBank/DDBJ whole genome shotgun (WGS) entry which is preliminary data.</text>
</comment>
<dbReference type="Gene3D" id="1.10.10.10">
    <property type="entry name" value="Winged helix-like DNA-binding domain superfamily/Winged helix DNA-binding domain"/>
    <property type="match status" value="1"/>
</dbReference>
<dbReference type="InterPro" id="IPR005119">
    <property type="entry name" value="LysR_subst-bd"/>
</dbReference>
<gene>
    <name evidence="7" type="ORF">FHX74_001443</name>
</gene>
<dbReference type="InterPro" id="IPR036388">
    <property type="entry name" value="WH-like_DNA-bd_sf"/>
</dbReference>
<dbReference type="RefSeq" id="WP_182559391.1">
    <property type="nucleotide sequence ID" value="NZ_JACGWT010000002.1"/>
</dbReference>
<dbReference type="PANTHER" id="PTHR30579">
    <property type="entry name" value="TRANSCRIPTIONAL REGULATOR"/>
    <property type="match status" value="1"/>
</dbReference>
<keyword evidence="5" id="KW-0804">Transcription</keyword>
<keyword evidence="4" id="KW-0010">Activator</keyword>
<proteinExistence type="inferred from homology"/>
<keyword evidence="3" id="KW-0238">DNA-binding</keyword>
<evidence type="ECO:0000256" key="5">
    <source>
        <dbReference type="ARBA" id="ARBA00023163"/>
    </source>
</evidence>
<dbReference type="InterPro" id="IPR000847">
    <property type="entry name" value="LysR_HTH_N"/>
</dbReference>
<name>A0A7W3IRD3_9ACTN</name>
<protein>
    <submittedName>
        <fullName evidence="7">LysR family transcriptional regulator (Chromosome initiation inhibitor)</fullName>
    </submittedName>
</protein>
<dbReference type="Pfam" id="PF03466">
    <property type="entry name" value="LysR_substrate"/>
    <property type="match status" value="1"/>
</dbReference>
<evidence type="ECO:0000259" key="6">
    <source>
        <dbReference type="PROSITE" id="PS50931"/>
    </source>
</evidence>
<reference evidence="7 8" key="1">
    <citation type="submission" date="2020-07" db="EMBL/GenBank/DDBJ databases">
        <title>Sequencing the genomes of 1000 actinobacteria strains.</title>
        <authorList>
            <person name="Klenk H.-P."/>
        </authorList>
    </citation>
    <scope>NUCLEOTIDE SEQUENCE [LARGE SCALE GENOMIC DNA]</scope>
    <source>
        <strain evidence="7 8">DSM 100723</strain>
    </source>
</reference>
<dbReference type="PANTHER" id="PTHR30579:SF2">
    <property type="entry name" value="HTH-TYPE TRANSCRIPTIONAL REGULATOR ARGP"/>
    <property type="match status" value="1"/>
</dbReference>
<evidence type="ECO:0000313" key="8">
    <source>
        <dbReference type="Proteomes" id="UP000523079"/>
    </source>
</evidence>
<sequence length="298" mass="32800">MADLPLDQLRTLLAVVDTGTLDAAARELMITPSAVSQRLKALEGAAGRVLVQRTRPVRPTESGERLLRLARQMILLADESGRWLADRDGPGTERVSIPVVINGDSLHTWALAALAAVPVELGICFDVHREDEATSTRLLRSGTVMAAITSVAEPVQGCSVRRLGRMRYRPMCSPAFRDRWFADGRTVDALAVAPLVAFDRVDRLQDRYLARRTRRRIDPPRHHIPTSADFAEAVALGLGWGMLPHQQSGPYEAAGRLVVFDPDVRLDDALYWQQWKLHTPALDAVADAVVRAAAVALR</sequence>
<keyword evidence="8" id="KW-1185">Reference proteome</keyword>
<dbReference type="NCBIfam" id="NF002964">
    <property type="entry name" value="PRK03635.1"/>
    <property type="match status" value="1"/>
</dbReference>
<dbReference type="Gene3D" id="3.40.190.290">
    <property type="match status" value="1"/>
</dbReference>
<dbReference type="GO" id="GO:0003677">
    <property type="term" value="F:DNA binding"/>
    <property type="evidence" value="ECO:0007669"/>
    <property type="project" value="UniProtKB-KW"/>
</dbReference>
<organism evidence="7 8">
    <name type="scientific">Microlunatus kandeliicorticis</name>
    <dbReference type="NCBI Taxonomy" id="1759536"/>
    <lineage>
        <taxon>Bacteria</taxon>
        <taxon>Bacillati</taxon>
        <taxon>Actinomycetota</taxon>
        <taxon>Actinomycetes</taxon>
        <taxon>Propionibacteriales</taxon>
        <taxon>Propionibacteriaceae</taxon>
        <taxon>Microlunatus</taxon>
    </lineage>
</organism>
<dbReference type="InterPro" id="IPR036390">
    <property type="entry name" value="WH_DNA-bd_sf"/>
</dbReference>
<dbReference type="AlphaFoldDB" id="A0A7W3IRD3"/>
<comment type="similarity">
    <text evidence="1">Belongs to the LysR transcriptional regulatory family.</text>
</comment>
<dbReference type="PROSITE" id="PS50931">
    <property type="entry name" value="HTH_LYSR"/>
    <property type="match status" value="1"/>
</dbReference>
<accession>A0A7W3IRD3</accession>
<keyword evidence="2" id="KW-0805">Transcription regulation</keyword>
<evidence type="ECO:0000313" key="7">
    <source>
        <dbReference type="EMBL" id="MBA8793838.1"/>
    </source>
</evidence>
<evidence type="ECO:0000256" key="2">
    <source>
        <dbReference type="ARBA" id="ARBA00023015"/>
    </source>
</evidence>
<dbReference type="InterPro" id="IPR017685">
    <property type="entry name" value="ArgP"/>
</dbReference>
<dbReference type="SUPFAM" id="SSF53850">
    <property type="entry name" value="Periplasmic binding protein-like II"/>
    <property type="match status" value="1"/>
</dbReference>
<dbReference type="InterPro" id="IPR050176">
    <property type="entry name" value="LTTR"/>
</dbReference>
<dbReference type="GO" id="GO:0003700">
    <property type="term" value="F:DNA-binding transcription factor activity"/>
    <property type="evidence" value="ECO:0007669"/>
    <property type="project" value="InterPro"/>
</dbReference>
<evidence type="ECO:0000256" key="1">
    <source>
        <dbReference type="ARBA" id="ARBA00009437"/>
    </source>
</evidence>
<dbReference type="NCBIfam" id="TIGR03298">
    <property type="entry name" value="argP"/>
    <property type="match status" value="1"/>
</dbReference>
<evidence type="ECO:0000256" key="3">
    <source>
        <dbReference type="ARBA" id="ARBA00023125"/>
    </source>
</evidence>
<evidence type="ECO:0000256" key="4">
    <source>
        <dbReference type="ARBA" id="ARBA00023159"/>
    </source>
</evidence>
<feature type="domain" description="HTH lysR-type" evidence="6">
    <location>
        <begin position="4"/>
        <end position="60"/>
    </location>
</feature>
<dbReference type="EMBL" id="JACGWT010000002">
    <property type="protein sequence ID" value="MBA8793838.1"/>
    <property type="molecule type" value="Genomic_DNA"/>
</dbReference>
<dbReference type="SUPFAM" id="SSF46785">
    <property type="entry name" value="Winged helix' DNA-binding domain"/>
    <property type="match status" value="1"/>
</dbReference>
<dbReference type="Proteomes" id="UP000523079">
    <property type="component" value="Unassembled WGS sequence"/>
</dbReference>